<dbReference type="Proteomes" id="UP000245429">
    <property type="component" value="Chromosome"/>
</dbReference>
<dbReference type="PROSITE" id="PS00893">
    <property type="entry name" value="NUDIX_BOX"/>
    <property type="match status" value="1"/>
</dbReference>
<dbReference type="PANTHER" id="PTHR43736">
    <property type="entry name" value="ADP-RIBOSE PYROPHOSPHATASE"/>
    <property type="match status" value="1"/>
</dbReference>
<name>A0A2U8QYW0_9FLAO</name>
<dbReference type="PROSITE" id="PS51462">
    <property type="entry name" value="NUDIX"/>
    <property type="match status" value="1"/>
</dbReference>
<accession>A0A2U8QYW0</accession>
<dbReference type="InterPro" id="IPR015797">
    <property type="entry name" value="NUDIX_hydrolase-like_dom_sf"/>
</dbReference>
<dbReference type="Pfam" id="PF21906">
    <property type="entry name" value="WHD_NrtR"/>
    <property type="match status" value="1"/>
</dbReference>
<dbReference type="Gene3D" id="3.90.79.10">
    <property type="entry name" value="Nucleoside Triphosphate Pyrophosphohydrolase"/>
    <property type="match status" value="1"/>
</dbReference>
<evidence type="ECO:0000259" key="2">
    <source>
        <dbReference type="PROSITE" id="PS51462"/>
    </source>
</evidence>
<proteinExistence type="predicted"/>
<dbReference type="GO" id="GO:0016787">
    <property type="term" value="F:hydrolase activity"/>
    <property type="evidence" value="ECO:0007669"/>
    <property type="project" value="UniProtKB-KW"/>
</dbReference>
<protein>
    <submittedName>
        <fullName evidence="3">NUDIX hydrolase</fullName>
    </submittedName>
</protein>
<dbReference type="InterPro" id="IPR020084">
    <property type="entry name" value="NUDIX_hydrolase_CS"/>
</dbReference>
<sequence length="230" mass="26913">MENMQQIRLAVDAIIFGYRDTELYVLLIQQKFGSQNSYWAVPGGLVKEDESLIDAVKRELREETNVRVNYLEQLYTFGDDITRDPRNRVVSVAYFGLVDPAKLVLKADTDADHVAWVKIKDIPNLAFDHNEMIIKAIQRLKDKLTYKPIGFDLLPEKFLFSELENLYATILEKEIDRRNFRKKMLSFGIIEETEEFANKKSGRPAKLYKFKSAEYQKLEKEGFHFEIKFA</sequence>
<dbReference type="Gene3D" id="1.10.10.10">
    <property type="entry name" value="Winged helix-like DNA-binding domain superfamily/Winged helix DNA-binding domain"/>
    <property type="match status" value="1"/>
</dbReference>
<dbReference type="KEGG" id="fse:DI487_06450"/>
<dbReference type="OrthoDB" id="9786141at2"/>
<dbReference type="EMBL" id="CP029463">
    <property type="protein sequence ID" value="AWM15288.1"/>
    <property type="molecule type" value="Genomic_DNA"/>
</dbReference>
<dbReference type="SUPFAM" id="SSF55811">
    <property type="entry name" value="Nudix"/>
    <property type="match status" value="1"/>
</dbReference>
<dbReference type="PANTHER" id="PTHR43736:SF4">
    <property type="entry name" value="SLR1690 PROTEIN"/>
    <property type="match status" value="1"/>
</dbReference>
<evidence type="ECO:0000313" key="4">
    <source>
        <dbReference type="Proteomes" id="UP000245429"/>
    </source>
</evidence>
<dbReference type="Pfam" id="PF00293">
    <property type="entry name" value="NUDIX"/>
    <property type="match status" value="1"/>
</dbReference>
<evidence type="ECO:0000256" key="1">
    <source>
        <dbReference type="ARBA" id="ARBA00022801"/>
    </source>
</evidence>
<evidence type="ECO:0000313" key="3">
    <source>
        <dbReference type="EMBL" id="AWM15288.1"/>
    </source>
</evidence>
<dbReference type="InterPro" id="IPR036388">
    <property type="entry name" value="WH-like_DNA-bd_sf"/>
</dbReference>
<dbReference type="InterPro" id="IPR000086">
    <property type="entry name" value="NUDIX_hydrolase_dom"/>
</dbReference>
<dbReference type="InterPro" id="IPR054105">
    <property type="entry name" value="WHD_NrtR"/>
</dbReference>
<gene>
    <name evidence="3" type="ORF">DI487_06450</name>
</gene>
<dbReference type="InterPro" id="IPR036390">
    <property type="entry name" value="WH_DNA-bd_sf"/>
</dbReference>
<feature type="domain" description="Nudix hydrolase" evidence="2">
    <location>
        <begin position="6"/>
        <end position="140"/>
    </location>
</feature>
<keyword evidence="1 3" id="KW-0378">Hydrolase</keyword>
<dbReference type="SUPFAM" id="SSF46785">
    <property type="entry name" value="Winged helix' DNA-binding domain"/>
    <property type="match status" value="1"/>
</dbReference>
<organism evidence="3 4">
    <name type="scientific">Flavobacterium sediminis</name>
    <dbReference type="NCBI Taxonomy" id="2201181"/>
    <lineage>
        <taxon>Bacteria</taxon>
        <taxon>Pseudomonadati</taxon>
        <taxon>Bacteroidota</taxon>
        <taxon>Flavobacteriia</taxon>
        <taxon>Flavobacteriales</taxon>
        <taxon>Flavobacteriaceae</taxon>
        <taxon>Flavobacterium</taxon>
    </lineage>
</organism>
<reference evidence="3 4" key="1">
    <citation type="submission" date="2018-05" db="EMBL/GenBank/DDBJ databases">
        <title>Flavobacterium sp. MEBiC07310.</title>
        <authorList>
            <person name="Baek K."/>
        </authorList>
    </citation>
    <scope>NUCLEOTIDE SEQUENCE [LARGE SCALE GENOMIC DNA]</scope>
    <source>
        <strain evidence="3 4">MEBiC07310</strain>
    </source>
</reference>
<dbReference type="AlphaFoldDB" id="A0A2U8QYW0"/>
<keyword evidence="4" id="KW-1185">Reference proteome</keyword>
<dbReference type="CDD" id="cd18873">
    <property type="entry name" value="NUDIX_NadM_like"/>
    <property type="match status" value="1"/>
</dbReference>